<accession>A0ABQ5A4G1</accession>
<keyword evidence="2" id="KW-1185">Reference proteome</keyword>
<gene>
    <name evidence="1" type="ORF">Tco_0803155</name>
</gene>
<dbReference type="Pfam" id="PF14223">
    <property type="entry name" value="Retrotran_gag_2"/>
    <property type="match status" value="1"/>
</dbReference>
<reference evidence="1" key="2">
    <citation type="submission" date="2022-01" db="EMBL/GenBank/DDBJ databases">
        <authorList>
            <person name="Yamashiro T."/>
            <person name="Shiraishi A."/>
            <person name="Satake H."/>
            <person name="Nakayama K."/>
        </authorList>
    </citation>
    <scope>NUCLEOTIDE SEQUENCE</scope>
</reference>
<proteinExistence type="predicted"/>
<reference evidence="1" key="1">
    <citation type="journal article" date="2022" name="Int. J. Mol. Sci.">
        <title>Draft Genome of Tanacetum Coccineum: Genomic Comparison of Closely Related Tanacetum-Family Plants.</title>
        <authorList>
            <person name="Yamashiro T."/>
            <person name="Shiraishi A."/>
            <person name="Nakayama K."/>
            <person name="Satake H."/>
        </authorList>
    </citation>
    <scope>NUCLEOTIDE SEQUENCE</scope>
</reference>
<sequence>MGFYQDAPLGQDAPPNPLQSPLGILSRRLYKRNAPQNICRSLSTDVMVPISHAPPTDSKYLRSGMRYDAHNEVACLILGSMTPELQRQLENSSPYEMLQELKFMFEKQAGVEMFDLIQTFHACKQEEGKPVGPYVIKMKNYVAQLEHLGYVLPQDLCVGLILNGLTSDFVGFIRNYNKHNMGKTIGELHALLIEYEKGLP</sequence>
<evidence type="ECO:0000313" key="2">
    <source>
        <dbReference type="Proteomes" id="UP001151760"/>
    </source>
</evidence>
<dbReference type="Proteomes" id="UP001151760">
    <property type="component" value="Unassembled WGS sequence"/>
</dbReference>
<evidence type="ECO:0000313" key="1">
    <source>
        <dbReference type="EMBL" id="GJS96187.1"/>
    </source>
</evidence>
<dbReference type="EMBL" id="BQNB010011867">
    <property type="protein sequence ID" value="GJS96187.1"/>
    <property type="molecule type" value="Genomic_DNA"/>
</dbReference>
<organism evidence="1 2">
    <name type="scientific">Tanacetum coccineum</name>
    <dbReference type="NCBI Taxonomy" id="301880"/>
    <lineage>
        <taxon>Eukaryota</taxon>
        <taxon>Viridiplantae</taxon>
        <taxon>Streptophyta</taxon>
        <taxon>Embryophyta</taxon>
        <taxon>Tracheophyta</taxon>
        <taxon>Spermatophyta</taxon>
        <taxon>Magnoliopsida</taxon>
        <taxon>eudicotyledons</taxon>
        <taxon>Gunneridae</taxon>
        <taxon>Pentapetalae</taxon>
        <taxon>asterids</taxon>
        <taxon>campanulids</taxon>
        <taxon>Asterales</taxon>
        <taxon>Asteraceae</taxon>
        <taxon>Asteroideae</taxon>
        <taxon>Anthemideae</taxon>
        <taxon>Anthemidinae</taxon>
        <taxon>Tanacetum</taxon>
    </lineage>
</organism>
<name>A0ABQ5A4G1_9ASTR</name>
<protein>
    <recommendedName>
        <fullName evidence="3">Zinc finger, CCHC-type</fullName>
    </recommendedName>
</protein>
<comment type="caution">
    <text evidence="1">The sequence shown here is derived from an EMBL/GenBank/DDBJ whole genome shotgun (WGS) entry which is preliminary data.</text>
</comment>
<evidence type="ECO:0008006" key="3">
    <source>
        <dbReference type="Google" id="ProtNLM"/>
    </source>
</evidence>